<dbReference type="RefSeq" id="WP_198569324.1">
    <property type="nucleotide sequence ID" value="NZ_CP066167.1"/>
</dbReference>
<dbReference type="GO" id="GO:0035438">
    <property type="term" value="F:cyclic-di-GMP binding"/>
    <property type="evidence" value="ECO:0007669"/>
    <property type="project" value="InterPro"/>
</dbReference>
<keyword evidence="2" id="KW-1185">Reference proteome</keyword>
<sequence length="542" mass="59652">MQTSLPVDSSELLPGKLYALLCQTQPDALLLLQLFSQVDAPRIIVMQSHQSLALGGLSKGQSSLVRRLMLSSESSWFWPDTEQGDTTRDFDSLLDEVKRLHPRHGRHILLCTPESAFDGLTEQSLEVRLEAFAEWADKRDVAVLFLIHGEFNHLRRRLIASHALSGAAFCQSVDDAHLSYHLLHWSSGVGVHADREWLLQHNADGELTALHEIGGERGDVPKVPKTGNLAKAATVPQPGADDGIIFATKASVADGGDSSLLPPEFAPLAEDNASLLAQLADVQTATIVLDCDSLERAKEVGAQCYQLRRRYGAGLKIVVRETQDSLRYAEEHYLLLAGVNLLVPHSVVFSLFLTQLAALEGQWFYRDIPANLGALLESWPRYAILGYVDARLFVDQSRSAFDQAINSDTDSVLVQLTPARDITDTDCLPLCQLRRTGDAVTAVDGQLYMLFRACRLSDAHIALKNSFSLPVSELFRSYQFFTENDEVEQVLGRINQGDTFIDSTTGRRLMRPGSGDPSVNTLSVTGQSFTAGYARLSPLPLD</sequence>
<evidence type="ECO:0000313" key="1">
    <source>
        <dbReference type="EMBL" id="QQD17825.1"/>
    </source>
</evidence>
<dbReference type="Proteomes" id="UP000596063">
    <property type="component" value="Chromosome"/>
</dbReference>
<dbReference type="KEGG" id="snan:I6N98_16005"/>
<proteinExistence type="predicted"/>
<evidence type="ECO:0008006" key="3">
    <source>
        <dbReference type="Google" id="ProtNLM"/>
    </source>
</evidence>
<dbReference type="InterPro" id="IPR017745">
    <property type="entry name" value="BcsE"/>
</dbReference>
<name>A0A7T4UQZ7_9GAMM</name>
<dbReference type="AlphaFoldDB" id="A0A7T4UQZ7"/>
<organism evidence="1 2">
    <name type="scientific">Spongiibacter nanhainus</name>
    <dbReference type="NCBI Taxonomy" id="2794344"/>
    <lineage>
        <taxon>Bacteria</taxon>
        <taxon>Pseudomonadati</taxon>
        <taxon>Pseudomonadota</taxon>
        <taxon>Gammaproteobacteria</taxon>
        <taxon>Cellvibrionales</taxon>
        <taxon>Spongiibacteraceae</taxon>
        <taxon>Spongiibacter</taxon>
    </lineage>
</organism>
<evidence type="ECO:0000313" key="2">
    <source>
        <dbReference type="Proteomes" id="UP000596063"/>
    </source>
</evidence>
<dbReference type="EMBL" id="CP066167">
    <property type="protein sequence ID" value="QQD17825.1"/>
    <property type="molecule type" value="Genomic_DNA"/>
</dbReference>
<protein>
    <recommendedName>
        <fullName evidence="3">Cellulose biosynthesis protein BcsE</fullName>
    </recommendedName>
</protein>
<dbReference type="Pfam" id="PF10995">
    <property type="entry name" value="CBP_BcsE"/>
    <property type="match status" value="1"/>
</dbReference>
<gene>
    <name evidence="1" type="ORF">I6N98_16005</name>
</gene>
<reference evidence="1 2" key="1">
    <citation type="submission" date="2020-12" db="EMBL/GenBank/DDBJ databases">
        <authorList>
            <person name="Shan Y."/>
        </authorList>
    </citation>
    <scope>NUCLEOTIDE SEQUENCE [LARGE SCALE GENOMIC DNA]</scope>
    <source>
        <strain evidence="2">csc3.9</strain>
    </source>
</reference>
<accession>A0A7T4UQZ7</accession>